<evidence type="ECO:0000259" key="15">
    <source>
        <dbReference type="PROSITE" id="PS50157"/>
    </source>
</evidence>
<dbReference type="InterPro" id="IPR036236">
    <property type="entry name" value="Znf_C2H2_sf"/>
</dbReference>
<name>A0A093Q9P0_9PASS</name>
<dbReference type="GO" id="GO:0031519">
    <property type="term" value="C:PcG protein complex"/>
    <property type="evidence" value="ECO:0007669"/>
    <property type="project" value="TreeGrafter"/>
</dbReference>
<evidence type="ECO:0000256" key="10">
    <source>
        <dbReference type="ARBA" id="ARBA00023163"/>
    </source>
</evidence>
<dbReference type="InterPro" id="IPR013087">
    <property type="entry name" value="Znf_C2H2_type"/>
</dbReference>
<evidence type="ECO:0000256" key="14">
    <source>
        <dbReference type="PROSITE-ProRule" id="PRU00042"/>
    </source>
</evidence>
<keyword evidence="4" id="KW-0677">Repeat</keyword>
<sequence length="632" mass="68416">MLLAQINRDSQGMTEFSGGGMEAQHVTLCLTEAVAVQDGDNLENMEGVSLQAVTLADGSTAYIQHNSKDGKLMDGQVIQLEDGSAAYVQHVPMSKSRDSLRLEDGQAVQLEDGTTAFIHHTSKDSYDQSALQAVQLEDGTTAYIHHTVQMPQSDTILAIQADGTVAGLHTGDAAIDPDTISALEQYAAKVSIDGNDSVSGTGMIGENEQDKKMQVCAQYKISLLISSVFSAQQGVLGLKPIQIDYIISLCTRCCHKILKRSSNTSCFLGVFLLKGYGLKSHVRTHTGEKPYRCTEENCTKSFKTSGDLQKHIRTHTGERPFKCPFEGCGRSFTTSNIRKVHIRTHTGERPYYCTEPGCGRAFASATNYKNHVRIHTGEKPYVCTVPGCDKRFTEYSSLYKHHVVHTHSKPYNCNHCGKTYKQISTLAMHKRTAHNDTEPIEEEQEAFFEPPPGQGEDVLKGSQITYVTGVEGEDVISAQVATVTQSGLGQQVALISQDGTQHVNISQADMQAIGNTITMVTQDGTTITVPAHDAVISSAGTHSVAMVTAEGTEGQQVAIVAQDLAAFHSASSEMGHQQHGHHLVTTETRPVTLLATSNGTQIAVQLGEQQSLEEAIRIASRIQQGETPGIDD</sequence>
<keyword evidence="17" id="KW-1185">Reference proteome</keyword>
<feature type="domain" description="C2H2-type" evidence="15">
    <location>
        <begin position="381"/>
        <end position="410"/>
    </location>
</feature>
<dbReference type="GO" id="GO:0000978">
    <property type="term" value="F:RNA polymerase II cis-regulatory region sequence-specific DNA binding"/>
    <property type="evidence" value="ECO:0007669"/>
    <property type="project" value="TreeGrafter"/>
</dbReference>
<feature type="domain" description="C2H2-type" evidence="15">
    <location>
        <begin position="351"/>
        <end position="380"/>
    </location>
</feature>
<dbReference type="SMART" id="SM00355">
    <property type="entry name" value="ZnF_C2H2"/>
    <property type="match status" value="5"/>
</dbReference>
<keyword evidence="10" id="KW-0804">Transcription</keyword>
<keyword evidence="7" id="KW-0805">Transcription regulation</keyword>
<dbReference type="FunFam" id="3.30.160.60:FF:000071">
    <property type="entry name" value="Putative zinc finger protein 143"/>
    <property type="match status" value="1"/>
</dbReference>
<proteinExistence type="inferred from homology"/>
<dbReference type="GO" id="GO:0005667">
    <property type="term" value="C:transcription regulator complex"/>
    <property type="evidence" value="ECO:0007669"/>
    <property type="project" value="TreeGrafter"/>
</dbReference>
<evidence type="ECO:0000256" key="8">
    <source>
        <dbReference type="ARBA" id="ARBA00023125"/>
    </source>
</evidence>
<accession>A0A093Q9P0</accession>
<keyword evidence="9" id="KW-0010">Activator</keyword>
<keyword evidence="5 14" id="KW-0863">Zinc-finger</keyword>
<dbReference type="GO" id="GO:0000981">
    <property type="term" value="F:DNA-binding transcription factor activity, RNA polymerase II-specific"/>
    <property type="evidence" value="ECO:0007669"/>
    <property type="project" value="TreeGrafter"/>
</dbReference>
<dbReference type="Gene3D" id="3.30.160.60">
    <property type="entry name" value="Classic Zinc Finger"/>
    <property type="match status" value="6"/>
</dbReference>
<dbReference type="FunFam" id="3.30.160.60:FF:000016">
    <property type="entry name" value="zinc finger protein 37 homolog"/>
    <property type="match status" value="1"/>
</dbReference>
<dbReference type="PROSITE" id="PS50157">
    <property type="entry name" value="ZINC_FINGER_C2H2_2"/>
    <property type="match status" value="5"/>
</dbReference>
<dbReference type="PROSITE" id="PS00028">
    <property type="entry name" value="ZINC_FINGER_C2H2_1"/>
    <property type="match status" value="5"/>
</dbReference>
<evidence type="ECO:0000256" key="2">
    <source>
        <dbReference type="ARBA" id="ARBA00010831"/>
    </source>
</evidence>
<evidence type="ECO:0000256" key="1">
    <source>
        <dbReference type="ARBA" id="ARBA00004123"/>
    </source>
</evidence>
<evidence type="ECO:0000256" key="5">
    <source>
        <dbReference type="ARBA" id="ARBA00022771"/>
    </source>
</evidence>
<keyword evidence="3" id="KW-0479">Metal-binding</keyword>
<gene>
    <name evidence="16" type="ORF">N305_14456</name>
</gene>
<evidence type="ECO:0000256" key="7">
    <source>
        <dbReference type="ARBA" id="ARBA00023015"/>
    </source>
</evidence>
<comment type="similarity">
    <text evidence="2">Belongs to the GLI C2H2-type zinc-finger protein family.</text>
</comment>
<evidence type="ECO:0000256" key="13">
    <source>
        <dbReference type="ARBA" id="ARBA00083853"/>
    </source>
</evidence>
<dbReference type="GO" id="GO:0000785">
    <property type="term" value="C:chromatin"/>
    <property type="evidence" value="ECO:0007669"/>
    <property type="project" value="TreeGrafter"/>
</dbReference>
<evidence type="ECO:0000256" key="12">
    <source>
        <dbReference type="ARBA" id="ARBA00067483"/>
    </source>
</evidence>
<keyword evidence="6" id="KW-0862">Zinc</keyword>
<evidence type="ECO:0000256" key="3">
    <source>
        <dbReference type="ARBA" id="ARBA00022723"/>
    </source>
</evidence>
<dbReference type="AlphaFoldDB" id="A0A093Q9P0"/>
<evidence type="ECO:0000256" key="9">
    <source>
        <dbReference type="ARBA" id="ARBA00023159"/>
    </source>
</evidence>
<evidence type="ECO:0000256" key="6">
    <source>
        <dbReference type="ARBA" id="ARBA00022833"/>
    </source>
</evidence>
<dbReference type="PANTHER" id="PTHR14003:SF24">
    <property type="entry name" value="ZINC FINGER PROTEIN 410"/>
    <property type="match status" value="1"/>
</dbReference>
<dbReference type="FunFam" id="3.30.160.60:FF:000072">
    <property type="entry name" value="zinc finger protein 143 isoform X1"/>
    <property type="match status" value="1"/>
</dbReference>
<protein>
    <recommendedName>
        <fullName evidence="12">Zinc finger protein 143</fullName>
    </recommendedName>
    <alternativeName>
        <fullName evidence="13">Selenocysteine tRNA gene transcription-activating factor</fullName>
    </alternativeName>
</protein>
<feature type="domain" description="C2H2-type" evidence="15">
    <location>
        <begin position="411"/>
        <end position="439"/>
    </location>
</feature>
<dbReference type="STRING" id="328815.ENSMVIP00005017079"/>
<organism evidence="16 17">
    <name type="scientific">Manacus vitellinus</name>
    <name type="common">golden-collared manakin</name>
    <dbReference type="NCBI Taxonomy" id="328815"/>
    <lineage>
        <taxon>Eukaryota</taxon>
        <taxon>Metazoa</taxon>
        <taxon>Chordata</taxon>
        <taxon>Craniata</taxon>
        <taxon>Vertebrata</taxon>
        <taxon>Euteleostomi</taxon>
        <taxon>Archelosauria</taxon>
        <taxon>Archosauria</taxon>
        <taxon>Dinosauria</taxon>
        <taxon>Saurischia</taxon>
        <taxon>Theropoda</taxon>
        <taxon>Coelurosauria</taxon>
        <taxon>Aves</taxon>
        <taxon>Neognathae</taxon>
        <taxon>Neoaves</taxon>
        <taxon>Telluraves</taxon>
        <taxon>Australaves</taxon>
        <taxon>Passeriformes</taxon>
        <taxon>Pipridae</taxon>
        <taxon>Manacus</taxon>
    </lineage>
</organism>
<evidence type="ECO:0000256" key="11">
    <source>
        <dbReference type="ARBA" id="ARBA00023242"/>
    </source>
</evidence>
<comment type="subcellular location">
    <subcellularLocation>
        <location evidence="1">Nucleus</location>
    </subcellularLocation>
</comment>
<dbReference type="Proteomes" id="UP000053258">
    <property type="component" value="Unassembled WGS sequence"/>
</dbReference>
<keyword evidence="11" id="KW-0539">Nucleus</keyword>
<dbReference type="GO" id="GO:0008270">
    <property type="term" value="F:zinc ion binding"/>
    <property type="evidence" value="ECO:0007669"/>
    <property type="project" value="UniProtKB-KW"/>
</dbReference>
<dbReference type="EMBL" id="KL672328">
    <property type="protein sequence ID" value="KFW85653.1"/>
    <property type="molecule type" value="Genomic_DNA"/>
</dbReference>
<dbReference type="FunFam" id="3.30.160.60:FF:000142">
    <property type="entry name" value="Putative zinc finger protein 143"/>
    <property type="match status" value="1"/>
</dbReference>
<reference evidence="16 17" key="1">
    <citation type="submission" date="2014-06" db="EMBL/GenBank/DDBJ databases">
        <title>Genome evolution of avian class.</title>
        <authorList>
            <person name="Zhang G."/>
            <person name="Li C."/>
        </authorList>
    </citation>
    <scope>NUCLEOTIDE SEQUENCE [LARGE SCALE GENOMIC DNA]</scope>
    <source>
        <strain evidence="16">BGI_N305</strain>
    </source>
</reference>
<feature type="domain" description="C2H2-type" evidence="15">
    <location>
        <begin position="321"/>
        <end position="350"/>
    </location>
</feature>
<dbReference type="SUPFAM" id="SSF57667">
    <property type="entry name" value="beta-beta-alpha zinc fingers"/>
    <property type="match status" value="3"/>
</dbReference>
<evidence type="ECO:0000313" key="17">
    <source>
        <dbReference type="Proteomes" id="UP000053258"/>
    </source>
</evidence>
<keyword evidence="8" id="KW-0238">DNA-binding</keyword>
<feature type="domain" description="C2H2-type" evidence="15">
    <location>
        <begin position="291"/>
        <end position="320"/>
    </location>
</feature>
<dbReference type="OrthoDB" id="6077919at2759"/>
<dbReference type="FunFam" id="3.30.160.60:FF:000137">
    <property type="entry name" value="Putative zinc finger protein 143"/>
    <property type="match status" value="1"/>
</dbReference>
<dbReference type="PANTHER" id="PTHR14003">
    <property type="entry name" value="TRANSCRIPTIONAL REPRESSOR PROTEIN YY"/>
    <property type="match status" value="1"/>
</dbReference>
<evidence type="ECO:0000256" key="4">
    <source>
        <dbReference type="ARBA" id="ARBA00022737"/>
    </source>
</evidence>
<dbReference type="Pfam" id="PF00096">
    <property type="entry name" value="zf-C2H2"/>
    <property type="match status" value="4"/>
</dbReference>
<evidence type="ECO:0000313" key="16">
    <source>
        <dbReference type="EMBL" id="KFW85653.1"/>
    </source>
</evidence>